<evidence type="ECO:0008006" key="3">
    <source>
        <dbReference type="Google" id="ProtNLM"/>
    </source>
</evidence>
<proteinExistence type="predicted"/>
<dbReference type="Proteomes" id="UP001431776">
    <property type="component" value="Unassembled WGS sequence"/>
</dbReference>
<keyword evidence="2" id="KW-1185">Reference proteome</keyword>
<evidence type="ECO:0000313" key="1">
    <source>
        <dbReference type="EMBL" id="MDI6451608.1"/>
    </source>
</evidence>
<sequence length="143" mass="15939">MDARPKQQPSWWTRLNLHSLDNEHLVIYRFDQVNHTASGILNVGSGGVRVEIGVDTCTDLVTVAALLPVGREVVRVTNLLRLQERSRMARILYDPEDGVMIVPATSYCPGTTALKTVFDLLARDIRVILSDGRLLTGRRMLAT</sequence>
<name>A0AAW6U6G5_9BACT</name>
<dbReference type="EMBL" id="JASCXX010000042">
    <property type="protein sequence ID" value="MDI6451608.1"/>
    <property type="molecule type" value="Genomic_DNA"/>
</dbReference>
<evidence type="ECO:0000313" key="2">
    <source>
        <dbReference type="Proteomes" id="UP001431776"/>
    </source>
</evidence>
<accession>A0AAW6U6G5</accession>
<organism evidence="1 2">
    <name type="scientific">Anaerobaca lacustris</name>
    <dbReference type="NCBI Taxonomy" id="3044600"/>
    <lineage>
        <taxon>Bacteria</taxon>
        <taxon>Pseudomonadati</taxon>
        <taxon>Planctomycetota</taxon>
        <taxon>Phycisphaerae</taxon>
        <taxon>Sedimentisphaerales</taxon>
        <taxon>Anaerobacaceae</taxon>
        <taxon>Anaerobaca</taxon>
    </lineage>
</organism>
<reference evidence="1" key="1">
    <citation type="submission" date="2023-05" db="EMBL/GenBank/DDBJ databases">
        <title>Anaerotaeda fermentans gen. nov., sp. nov., a novel anaerobic planctomycete of the new family within the order Sedimentisphaerales isolated from Taman Peninsula, Russia.</title>
        <authorList>
            <person name="Khomyakova M.A."/>
            <person name="Merkel A.Y."/>
            <person name="Slobodkin A.I."/>
        </authorList>
    </citation>
    <scope>NUCLEOTIDE SEQUENCE</scope>
    <source>
        <strain evidence="1">M17dextr</strain>
    </source>
</reference>
<comment type="caution">
    <text evidence="1">The sequence shown here is derived from an EMBL/GenBank/DDBJ whole genome shotgun (WGS) entry which is preliminary data.</text>
</comment>
<dbReference type="AlphaFoldDB" id="A0AAW6U6G5"/>
<gene>
    <name evidence="1" type="ORF">QJ522_21275</name>
</gene>
<dbReference type="RefSeq" id="WP_349247018.1">
    <property type="nucleotide sequence ID" value="NZ_JASCXX010000042.1"/>
</dbReference>
<protein>
    <recommendedName>
        <fullName evidence="3">PilZ domain-containing protein</fullName>
    </recommendedName>
</protein>